<proteinExistence type="inferred from homology"/>
<dbReference type="SUPFAM" id="SSF55387">
    <property type="entry name" value="Frataxin/Nqo15-like"/>
    <property type="match status" value="1"/>
</dbReference>
<dbReference type="PANTHER" id="PTHR16821:SF2">
    <property type="entry name" value="FRATAXIN, MITOCHONDRIAL"/>
    <property type="match status" value="1"/>
</dbReference>
<keyword evidence="5" id="KW-1185">Reference proteome</keyword>
<dbReference type="Pfam" id="PF01491">
    <property type="entry name" value="Frataxin_Cyay"/>
    <property type="match status" value="1"/>
</dbReference>
<evidence type="ECO:0000256" key="3">
    <source>
        <dbReference type="ARBA" id="ARBA00023004"/>
    </source>
</evidence>
<comment type="similarity">
    <text evidence="1">Belongs to the frataxin family.</text>
</comment>
<accession>A0ABD3RWA9</accession>
<dbReference type="InterPro" id="IPR036524">
    <property type="entry name" value="Frataxin/CyaY_sf"/>
</dbReference>
<dbReference type="SMART" id="SM01219">
    <property type="entry name" value="Frataxin_Cyay"/>
    <property type="match status" value="1"/>
</dbReference>
<dbReference type="PANTHER" id="PTHR16821">
    <property type="entry name" value="FRATAXIN"/>
    <property type="match status" value="1"/>
</dbReference>
<dbReference type="GO" id="GO:0006826">
    <property type="term" value="P:iron ion transport"/>
    <property type="evidence" value="ECO:0007669"/>
    <property type="project" value="UniProtKB-KW"/>
</dbReference>
<evidence type="ECO:0000313" key="4">
    <source>
        <dbReference type="EMBL" id="KAL3816507.1"/>
    </source>
</evidence>
<keyword evidence="2" id="KW-0406">Ion transport</keyword>
<name>A0ABD3RWA9_9STRA</name>
<dbReference type="AlphaFoldDB" id="A0ABD3RWA9"/>
<dbReference type="GO" id="GO:0005737">
    <property type="term" value="C:cytoplasm"/>
    <property type="evidence" value="ECO:0007669"/>
    <property type="project" value="UniProtKB-ARBA"/>
</dbReference>
<dbReference type="InterPro" id="IPR020895">
    <property type="entry name" value="Frataxin_CS"/>
</dbReference>
<dbReference type="Gene3D" id="3.30.920.10">
    <property type="entry name" value="Frataxin/CyaY"/>
    <property type="match status" value="1"/>
</dbReference>
<sequence length="227" mass="25102">MSAILFQRGITAPKSTLCHKGHSIAAVISCALSSPTDIFLNDSRRKVRSNHLSSATLRHVSINPFSPGTSASRENSRESSLLKRKFQTVGLYHSVADETLHSVQDAVEAFLEDHYDAAGVTAKEKDEEDIPEVNYANGVLTIYLPPHGTYVINKQTPNQQLWWSSPISGPRRYEYDEKRERWVNCRVIDEVASGIASDASYGESDTLGGAINKEFEELFGECLGLKA</sequence>
<gene>
    <name evidence="4" type="ORF">ACHAXA_011312</name>
</gene>
<reference evidence="4 5" key="1">
    <citation type="submission" date="2024-10" db="EMBL/GenBank/DDBJ databases">
        <title>Updated reference genomes for cyclostephanoid diatoms.</title>
        <authorList>
            <person name="Roberts W.R."/>
            <person name="Alverson A.J."/>
        </authorList>
    </citation>
    <scope>NUCLEOTIDE SEQUENCE [LARGE SCALE GENOMIC DNA]</scope>
    <source>
        <strain evidence="4 5">AJA228-03</strain>
    </source>
</reference>
<protein>
    <recommendedName>
        <fullName evidence="6">Ferroxidase</fullName>
    </recommendedName>
</protein>
<evidence type="ECO:0000313" key="5">
    <source>
        <dbReference type="Proteomes" id="UP001530377"/>
    </source>
</evidence>
<evidence type="ECO:0000256" key="2">
    <source>
        <dbReference type="ARBA" id="ARBA00022496"/>
    </source>
</evidence>
<dbReference type="PROSITE" id="PS50810">
    <property type="entry name" value="FRATAXIN_2"/>
    <property type="match status" value="1"/>
</dbReference>
<keyword evidence="2" id="KW-0813">Transport</keyword>
<keyword evidence="2" id="KW-0410">Iron transport</keyword>
<dbReference type="PROSITE" id="PS01344">
    <property type="entry name" value="FRATAXIN_1"/>
    <property type="match status" value="1"/>
</dbReference>
<dbReference type="EMBL" id="JALLPB020000145">
    <property type="protein sequence ID" value="KAL3816507.1"/>
    <property type="molecule type" value="Genomic_DNA"/>
</dbReference>
<keyword evidence="3" id="KW-0408">Iron</keyword>
<dbReference type="Proteomes" id="UP001530377">
    <property type="component" value="Unassembled WGS sequence"/>
</dbReference>
<evidence type="ECO:0000256" key="1">
    <source>
        <dbReference type="ARBA" id="ARBA00008183"/>
    </source>
</evidence>
<dbReference type="InterPro" id="IPR002908">
    <property type="entry name" value="Frataxin/CyaY"/>
</dbReference>
<evidence type="ECO:0008006" key="6">
    <source>
        <dbReference type="Google" id="ProtNLM"/>
    </source>
</evidence>
<organism evidence="4 5">
    <name type="scientific">Cyclostephanos tholiformis</name>
    <dbReference type="NCBI Taxonomy" id="382380"/>
    <lineage>
        <taxon>Eukaryota</taxon>
        <taxon>Sar</taxon>
        <taxon>Stramenopiles</taxon>
        <taxon>Ochrophyta</taxon>
        <taxon>Bacillariophyta</taxon>
        <taxon>Coscinodiscophyceae</taxon>
        <taxon>Thalassiosirophycidae</taxon>
        <taxon>Stephanodiscales</taxon>
        <taxon>Stephanodiscaceae</taxon>
        <taxon>Cyclostephanos</taxon>
    </lineage>
</organism>
<comment type="caution">
    <text evidence="4">The sequence shown here is derived from an EMBL/GenBank/DDBJ whole genome shotgun (WGS) entry which is preliminary data.</text>
</comment>